<sequence>MEQSKIDLPKLTDEELDKAIKQELEDFKWYLAHRTDFEDGYQVRERVGATKAKVAYKVMASNFAFGTAAQVADLSEISILLIPTLLNLIDRMEKRGSLYYSNALSNCRHYILLARFSIQN</sequence>
<organism evidence="1 2">
    <name type="scientific">Ditylenchus destructor</name>
    <dbReference type="NCBI Taxonomy" id="166010"/>
    <lineage>
        <taxon>Eukaryota</taxon>
        <taxon>Metazoa</taxon>
        <taxon>Ecdysozoa</taxon>
        <taxon>Nematoda</taxon>
        <taxon>Chromadorea</taxon>
        <taxon>Rhabditida</taxon>
        <taxon>Tylenchina</taxon>
        <taxon>Tylenchomorpha</taxon>
        <taxon>Sphaerularioidea</taxon>
        <taxon>Anguinidae</taxon>
        <taxon>Anguininae</taxon>
        <taxon>Ditylenchus</taxon>
    </lineage>
</organism>
<comment type="caution">
    <text evidence="1">The sequence shown here is derived from an EMBL/GenBank/DDBJ whole genome shotgun (WGS) entry which is preliminary data.</text>
</comment>
<name>A0AAD4MM96_9BILA</name>
<proteinExistence type="predicted"/>
<gene>
    <name evidence="1" type="ORF">DdX_17125</name>
</gene>
<accession>A0AAD4MM96</accession>
<protein>
    <submittedName>
        <fullName evidence="1">Uncharacterized protein</fullName>
    </submittedName>
</protein>
<keyword evidence="2" id="KW-1185">Reference proteome</keyword>
<evidence type="ECO:0000313" key="2">
    <source>
        <dbReference type="Proteomes" id="UP001201812"/>
    </source>
</evidence>
<dbReference type="Proteomes" id="UP001201812">
    <property type="component" value="Unassembled WGS sequence"/>
</dbReference>
<evidence type="ECO:0000313" key="1">
    <source>
        <dbReference type="EMBL" id="KAI1699779.1"/>
    </source>
</evidence>
<reference evidence="1" key="1">
    <citation type="submission" date="2022-01" db="EMBL/GenBank/DDBJ databases">
        <title>Genome Sequence Resource for Two Populations of Ditylenchus destructor, the Migratory Endoparasitic Phytonematode.</title>
        <authorList>
            <person name="Zhang H."/>
            <person name="Lin R."/>
            <person name="Xie B."/>
        </authorList>
    </citation>
    <scope>NUCLEOTIDE SEQUENCE</scope>
    <source>
        <strain evidence="1">BazhouSP</strain>
    </source>
</reference>
<dbReference type="AlphaFoldDB" id="A0AAD4MM96"/>
<dbReference type="EMBL" id="JAKKPZ010000167">
    <property type="protein sequence ID" value="KAI1699779.1"/>
    <property type="molecule type" value="Genomic_DNA"/>
</dbReference>